<keyword evidence="6" id="KW-0614">Plasmid</keyword>
<sequence>MNNIDKIKHTKWLIFAVTSMANLVVSFSINSLNLALPTLTKEFGVSQNNISWLALVYSLIPCCTLLIFGRTAELYGYKKQFKIGFLFFGAVCILAPLLSVNLGLLIFFRCLQGIGYSIMISITQAIVSRTFNSKERGRALGINSVFISIGLAAGPTIGGFLLTHFSWHSIFYFNVPFCILGFISTHLFMPEDIKETSKNKSMDWLGASLFSISIGTFSIALNFSIKWGFKSTYFLACIVLSIITLYTFIIRERHTNSPLMYLYFFKNKTFSMANIICMLSYLVQQLITYLVPFYLIDILLLPSDQSGLIMLASPIMMMFTSPIGGSLSDKHGARLPSGIGLIFLCLSCLFISSLKDSSSYFMVILTLIAMGVGNGLSVSSINTAILNSAPSKHAGIASGILATMRNLGQPLGVTCSSIILASRQLFYSKTSNLDKKTVYLLAQRDTYHFGIFILIMALIFVFLLPNSIIYNKKTPTN</sequence>
<keyword evidence="2" id="KW-0813">Transport</keyword>
<dbReference type="GO" id="GO:0005886">
    <property type="term" value="C:plasma membrane"/>
    <property type="evidence" value="ECO:0007669"/>
    <property type="project" value="UniProtKB-SubCell"/>
</dbReference>
<dbReference type="PANTHER" id="PTHR42718:SF9">
    <property type="entry name" value="MAJOR FACILITATOR SUPERFAMILY MULTIDRUG TRANSPORTER MFSC"/>
    <property type="match status" value="1"/>
</dbReference>
<accession>A0A1S8LJS2</accession>
<dbReference type="Gene3D" id="1.20.1720.10">
    <property type="entry name" value="Multidrug resistance protein D"/>
    <property type="match status" value="1"/>
</dbReference>
<dbReference type="InterPro" id="IPR036259">
    <property type="entry name" value="MFS_trans_sf"/>
</dbReference>
<organism evidence="6 7">
    <name type="scientific">Clostridium felsineum</name>
    <dbReference type="NCBI Taxonomy" id="36839"/>
    <lineage>
        <taxon>Bacteria</taxon>
        <taxon>Bacillati</taxon>
        <taxon>Bacillota</taxon>
        <taxon>Clostridia</taxon>
        <taxon>Eubacteriales</taxon>
        <taxon>Clostridiaceae</taxon>
        <taxon>Clostridium</taxon>
    </lineage>
</organism>
<dbReference type="Proteomes" id="UP000190951">
    <property type="component" value="Plasmid p330"/>
</dbReference>
<dbReference type="RefSeq" id="WP_077834398.1">
    <property type="nucleotide sequence ID" value="NZ_CP096984.1"/>
</dbReference>
<keyword evidence="4" id="KW-1133">Transmembrane helix</keyword>
<dbReference type="KEGG" id="crw:CROST_047510"/>
<comment type="subcellular location">
    <subcellularLocation>
        <location evidence="1">Cell membrane</location>
        <topology evidence="1">Multi-pass membrane protein</topology>
    </subcellularLocation>
</comment>
<dbReference type="GO" id="GO:0022857">
    <property type="term" value="F:transmembrane transporter activity"/>
    <property type="evidence" value="ECO:0007669"/>
    <property type="project" value="InterPro"/>
</dbReference>
<evidence type="ECO:0000313" key="7">
    <source>
        <dbReference type="Proteomes" id="UP000190951"/>
    </source>
</evidence>
<evidence type="ECO:0000313" key="6">
    <source>
        <dbReference type="EMBL" id="URZ13973.1"/>
    </source>
</evidence>
<gene>
    <name evidence="6" type="primary">ribZ_3</name>
    <name evidence="6" type="ORF">CROST_047510</name>
</gene>
<dbReference type="PROSITE" id="PS50850">
    <property type="entry name" value="MFS"/>
    <property type="match status" value="1"/>
</dbReference>
<keyword evidence="3" id="KW-0812">Transmembrane</keyword>
<evidence type="ECO:0000256" key="3">
    <source>
        <dbReference type="ARBA" id="ARBA00022692"/>
    </source>
</evidence>
<dbReference type="Gene3D" id="1.20.1250.20">
    <property type="entry name" value="MFS general substrate transporter like domains"/>
    <property type="match status" value="1"/>
</dbReference>
<dbReference type="AlphaFoldDB" id="A0A1S8LJS2"/>
<dbReference type="InterPro" id="IPR020846">
    <property type="entry name" value="MFS_dom"/>
</dbReference>
<dbReference type="Pfam" id="PF07690">
    <property type="entry name" value="MFS_1"/>
    <property type="match status" value="1"/>
</dbReference>
<dbReference type="SUPFAM" id="SSF103473">
    <property type="entry name" value="MFS general substrate transporter"/>
    <property type="match status" value="1"/>
</dbReference>
<reference evidence="6 7" key="1">
    <citation type="submission" date="2022-04" db="EMBL/GenBank/DDBJ databases">
        <title>Genome sequence of C. roseum typestrain.</title>
        <authorList>
            <person name="Poehlein A."/>
            <person name="Schoch T."/>
            <person name="Duerre P."/>
            <person name="Daniel R."/>
        </authorList>
    </citation>
    <scope>NUCLEOTIDE SEQUENCE [LARGE SCALE GENOMIC DNA]</scope>
    <source>
        <strain evidence="6 7">DSM 7320</strain>
        <plasmid evidence="6 7">p330</plasmid>
    </source>
</reference>
<protein>
    <submittedName>
        <fullName evidence="6">Riboflavin transporter RibZ</fullName>
    </submittedName>
</protein>
<dbReference type="PRINTS" id="PR01036">
    <property type="entry name" value="TCRTETB"/>
</dbReference>
<evidence type="ECO:0000256" key="4">
    <source>
        <dbReference type="ARBA" id="ARBA00022989"/>
    </source>
</evidence>
<proteinExistence type="predicted"/>
<dbReference type="EMBL" id="CP096984">
    <property type="protein sequence ID" value="URZ13973.1"/>
    <property type="molecule type" value="Genomic_DNA"/>
</dbReference>
<evidence type="ECO:0000256" key="5">
    <source>
        <dbReference type="ARBA" id="ARBA00023136"/>
    </source>
</evidence>
<keyword evidence="5" id="KW-0472">Membrane</keyword>
<dbReference type="CDD" id="cd17321">
    <property type="entry name" value="MFS_MMR_MDR_like"/>
    <property type="match status" value="1"/>
</dbReference>
<evidence type="ECO:0000256" key="2">
    <source>
        <dbReference type="ARBA" id="ARBA00022448"/>
    </source>
</evidence>
<name>A0A1S8LJS2_9CLOT</name>
<keyword evidence="7" id="KW-1185">Reference proteome</keyword>
<dbReference type="InterPro" id="IPR011701">
    <property type="entry name" value="MFS"/>
</dbReference>
<dbReference type="STRING" id="84029.CROST_06300"/>
<dbReference type="PANTHER" id="PTHR42718">
    <property type="entry name" value="MAJOR FACILITATOR SUPERFAMILY MULTIDRUG TRANSPORTER MFSC"/>
    <property type="match status" value="1"/>
</dbReference>
<evidence type="ECO:0000256" key="1">
    <source>
        <dbReference type="ARBA" id="ARBA00004651"/>
    </source>
</evidence>
<geneLocation type="plasmid" evidence="6 7">
    <name>p330</name>
</geneLocation>